<dbReference type="OrthoDB" id="5622177at2"/>
<evidence type="ECO:0000313" key="4">
    <source>
        <dbReference type="Proteomes" id="UP000064939"/>
    </source>
</evidence>
<keyword evidence="4" id="KW-1185">Reference proteome</keyword>
<dbReference type="Proteomes" id="UP000064939">
    <property type="component" value="Chromosome"/>
</dbReference>
<dbReference type="KEGG" id="aei:AOY20_14160"/>
<proteinExistence type="predicted"/>
<evidence type="ECO:0008006" key="5">
    <source>
        <dbReference type="Google" id="ProtNLM"/>
    </source>
</evidence>
<sequence length="270" mass="32140">MKDKDDERKLEEILIHAVHEPAYRPEFLEKLLEANIYCIQYDVEELTEKFPEKTFNNKQSISLKVWDDPEYGHIIPFFTSVEKLRKISNENFICLPCRILFEITLGAHLILNPESEAIKEFYPDEIRGILLGDYSQVLESYEIEGDSIFLMKQPDIYPEFMVGQLKHFFSTELHIIAAYLAQIYDSDMSEIPFLLIGLKLDQHLSMYYIDELHRKISQIAYASLKEKIEINLVHLDLEEDEINRYFREEITPFYMRTEENKPRFFDKLFS</sequence>
<accession>A0A0N9WGF9</accession>
<reference evidence="3 4" key="1">
    <citation type="journal article" date="2015" name="Int. J. Syst. Evol. Microbiol.">
        <title>Acinetobacter equi sp. nov. isolated from horse faeces.</title>
        <authorList>
            <person name="Poppel M.T."/>
            <person name="Skiebe E."/>
            <person name="Laue M."/>
            <person name="Bergmann H."/>
            <person name="Ebersberger I."/>
            <person name="Garn T."/>
            <person name="Fruth A."/>
            <person name="Baumgardt S."/>
            <person name="Busse H.J."/>
            <person name="Wilharm G."/>
        </authorList>
    </citation>
    <scope>NUCLEOTIDE SEQUENCE [LARGE SCALE GENOMIC DNA]</scope>
    <source>
        <strain evidence="3 4">114</strain>
    </source>
</reference>
<dbReference type="InterPro" id="IPR027945">
    <property type="entry name" value="SseB_C"/>
</dbReference>
<organism evidence="3 4">
    <name type="scientific">Acinetobacter equi</name>
    <dbReference type="NCBI Taxonomy" id="1324350"/>
    <lineage>
        <taxon>Bacteria</taxon>
        <taxon>Pseudomonadati</taxon>
        <taxon>Pseudomonadota</taxon>
        <taxon>Gammaproteobacteria</taxon>
        <taxon>Moraxellales</taxon>
        <taxon>Moraxellaceae</taxon>
        <taxon>Acinetobacter</taxon>
    </lineage>
</organism>
<gene>
    <name evidence="3" type="ORF">AOY20_14160</name>
</gene>
<name>A0A0N9WGF9_9GAMM</name>
<dbReference type="Pfam" id="PF07179">
    <property type="entry name" value="SseB"/>
    <property type="match status" value="1"/>
</dbReference>
<dbReference type="Pfam" id="PF14581">
    <property type="entry name" value="SseB_C"/>
    <property type="match status" value="1"/>
</dbReference>
<evidence type="ECO:0000259" key="1">
    <source>
        <dbReference type="Pfam" id="PF07179"/>
    </source>
</evidence>
<dbReference type="STRING" id="1324350.AOY20_14160"/>
<dbReference type="AlphaFoldDB" id="A0A0N9WGF9"/>
<evidence type="ECO:0000259" key="2">
    <source>
        <dbReference type="Pfam" id="PF14581"/>
    </source>
</evidence>
<dbReference type="InterPro" id="IPR009839">
    <property type="entry name" value="SseB_N"/>
</dbReference>
<protein>
    <recommendedName>
        <fullName evidence="5">Enhanced serine sensitivity protein SseB</fullName>
    </recommendedName>
</protein>
<feature type="domain" description="SseB protein N-terminal" evidence="1">
    <location>
        <begin position="10"/>
        <end position="127"/>
    </location>
</feature>
<evidence type="ECO:0000313" key="3">
    <source>
        <dbReference type="EMBL" id="ALH96596.1"/>
    </source>
</evidence>
<feature type="domain" description="SseB protein C-terminal" evidence="2">
    <location>
        <begin position="144"/>
        <end position="256"/>
    </location>
</feature>
<dbReference type="EMBL" id="CP012808">
    <property type="protein sequence ID" value="ALH96596.1"/>
    <property type="molecule type" value="Genomic_DNA"/>
</dbReference>
<dbReference type="RefSeq" id="WP_054582474.1">
    <property type="nucleotide sequence ID" value="NZ_CP012808.1"/>
</dbReference>